<evidence type="ECO:0000259" key="1">
    <source>
        <dbReference type="Pfam" id="PF03372"/>
    </source>
</evidence>
<dbReference type="Pfam" id="PF00353">
    <property type="entry name" value="HemolysinCabind"/>
    <property type="match status" value="1"/>
</dbReference>
<dbReference type="GO" id="GO:0004519">
    <property type="term" value="F:endonuclease activity"/>
    <property type="evidence" value="ECO:0007669"/>
    <property type="project" value="UniProtKB-KW"/>
</dbReference>
<reference evidence="3" key="1">
    <citation type="submission" date="2016-10" db="EMBL/GenBank/DDBJ databases">
        <authorList>
            <person name="Varghese N."/>
            <person name="Submissions S."/>
        </authorList>
    </citation>
    <scope>NUCLEOTIDE SEQUENCE [LARGE SCALE GENOMIC DNA]</scope>
    <source>
        <strain evidence="3">DSM 26922</strain>
    </source>
</reference>
<dbReference type="PANTHER" id="PTHR42834:SF1">
    <property type="entry name" value="ENDONUCLEASE_EXONUCLEASE_PHOSPHATASE FAMILY PROTEIN (AFU_ORTHOLOGUE AFUA_3G09210)"/>
    <property type="match status" value="1"/>
</dbReference>
<dbReference type="PANTHER" id="PTHR42834">
    <property type="entry name" value="ENDONUCLEASE/EXONUCLEASE/PHOSPHATASE FAMILY PROTEIN (AFU_ORTHOLOGUE AFUA_3G09210)"/>
    <property type="match status" value="1"/>
</dbReference>
<dbReference type="InterPro" id="IPR047971">
    <property type="entry name" value="ExeM-like"/>
</dbReference>
<dbReference type="SUPFAM" id="SSF51120">
    <property type="entry name" value="beta-Roll"/>
    <property type="match status" value="1"/>
</dbReference>
<accession>A0A1H2V192</accession>
<dbReference type="Gene3D" id="2.150.10.10">
    <property type="entry name" value="Serralysin-like metalloprotease, C-terminal"/>
    <property type="match status" value="2"/>
</dbReference>
<gene>
    <name evidence="2" type="ORF">SAMN04488001_1361</name>
</gene>
<dbReference type="CDD" id="cd04486">
    <property type="entry name" value="YhcR_OBF_like"/>
    <property type="match status" value="1"/>
</dbReference>
<keyword evidence="2" id="KW-0378">Hydrolase</keyword>
<dbReference type="InterPro" id="IPR036691">
    <property type="entry name" value="Endo/exonu/phosph_ase_sf"/>
</dbReference>
<organism evidence="2 3">
    <name type="scientific">Litoreibacter albidus</name>
    <dbReference type="NCBI Taxonomy" id="670155"/>
    <lineage>
        <taxon>Bacteria</taxon>
        <taxon>Pseudomonadati</taxon>
        <taxon>Pseudomonadota</taxon>
        <taxon>Alphaproteobacteria</taxon>
        <taxon>Rhodobacterales</taxon>
        <taxon>Roseobacteraceae</taxon>
        <taxon>Litoreibacter</taxon>
    </lineage>
</organism>
<dbReference type="GO" id="GO:0005509">
    <property type="term" value="F:calcium ion binding"/>
    <property type="evidence" value="ECO:0007669"/>
    <property type="project" value="InterPro"/>
</dbReference>
<evidence type="ECO:0000313" key="3">
    <source>
        <dbReference type="Proteomes" id="UP000199441"/>
    </source>
</evidence>
<name>A0A1H2V192_9RHOB</name>
<dbReference type="InterPro" id="IPR001343">
    <property type="entry name" value="Hemolysn_Ca-bd"/>
</dbReference>
<dbReference type="Proteomes" id="UP000199441">
    <property type="component" value="Unassembled WGS sequence"/>
</dbReference>
<keyword evidence="3" id="KW-1185">Reference proteome</keyword>
<protein>
    <submittedName>
        <fullName evidence="2">Endonuclease/Exonuclease/phosphatase family protein</fullName>
    </submittedName>
</protein>
<dbReference type="SUPFAM" id="SSF56219">
    <property type="entry name" value="DNase I-like"/>
    <property type="match status" value="1"/>
</dbReference>
<keyword evidence="2" id="KW-0255">Endonuclease</keyword>
<sequence length="1132" mass="118790">MSLVITGVLDGPLSGGLPKAVEIYVAADVADLSAYGVGSANNGGGSDGEEFTFPAVAAAAGTYIYISSESPGFTEFMGFAPNYTAGALSVNGDDAIELFENGAVIDVFGEPNVDGSGQPWEYLDGWAARNPGTTASPTFDIADWSFSGPHAFDEQTSNATASAPFPTAGYDAPPPTASFVINEIDADQTGTDSQEFIEIYDGGIGNTSLDGLSLVLFNGNGDASYNTISLDGLSTNADGYFVIGSADVPNVDLVAFTTNGIQNGADAVALYSGTPPSSATTENLIDAIVYGTNDSDDTGLLAALGQTVQYDESGNGNSTGDALARDVDGTGDFVAQAPTPGGSNYIAPPAEITLISEIQGNGGTGDLAQIGVDDRSALEGQIVTVRAIVTADFQDGLFGSQGDLNGFYIQEEEVDYDFDDLSSEGIFIFDGSAPLVDVNIGDLVEITGTVNEFFGQTQLSATSVAVLETDQLLPTAVSVEFPTASVMLDNSGNYVANLEAYEGMLVNVAQDMTVSEMFNLDRFGQYNVTADGRPVQFTQENAPDVAGFEQHLQDVAARTLVLDDGLSGQNPDVLNVIDGNDGILTAADSFRMGDTISAIEGVVGYSFDEFRINAAEGVYEQTNPREDMPADIGGNFKVASLNVLNYFTTIDVSGATTDNGSDPRGADTPEEFERQATKLVNAIVSIDADVLGLIELENDFAGDTFAVKDIVERVNTELGAEVYAFVDPGQEFIGGDAIANGFIYKVDKVGLNGDMAILENYEGRNFLDPLDAGRALNRPAIAQTFEDLDTGQTLTVSVNHLKSKGSLSGLAADEAQGDGQGNNNATRTEAADILAAWLNSDPTGQGSENTIILGDLNAYAREDPLTTLADAGFTDLAAANLGDSAYSYVFDGQIGTLDYALANDALADDVVGVTEWHINSDEADATDYNLDFGRDPALFNGDTPARNSDHDPVIVSFDFQPVFNEIAGTNRRDFLFGTEGRDKIDAGRGNDLIFAGDGDDHIIGGRGNDTILAGHGDDVIDGGSGNDFVFAGHGDDTIIAGDGKRDLYWGGDGADTFVFSAELAEDRSRDKSVIMDFDTSQDMIDLGGAVISHVRETHGAVRISLDGGRDKIDLFGVTEFDDIVFVDNMAIA</sequence>
<dbReference type="RefSeq" id="WP_089945967.1">
    <property type="nucleotide sequence ID" value="NZ_FNOI01000002.1"/>
</dbReference>
<proteinExistence type="predicted"/>
<dbReference type="STRING" id="670155.SAMN04488001_1361"/>
<dbReference type="GO" id="GO:0004527">
    <property type="term" value="F:exonuclease activity"/>
    <property type="evidence" value="ECO:0007669"/>
    <property type="project" value="UniProtKB-KW"/>
</dbReference>
<keyword evidence="2" id="KW-0540">Nuclease</keyword>
<evidence type="ECO:0000313" key="2">
    <source>
        <dbReference type="EMBL" id="SDW62073.1"/>
    </source>
</evidence>
<dbReference type="EMBL" id="FNOI01000002">
    <property type="protein sequence ID" value="SDW62073.1"/>
    <property type="molecule type" value="Genomic_DNA"/>
</dbReference>
<feature type="domain" description="Endonuclease/exonuclease/phosphatase" evidence="1">
    <location>
        <begin position="666"/>
        <end position="918"/>
    </location>
</feature>
<dbReference type="Gene3D" id="3.60.10.10">
    <property type="entry name" value="Endonuclease/exonuclease/phosphatase"/>
    <property type="match status" value="1"/>
</dbReference>
<dbReference type="NCBIfam" id="NF033681">
    <property type="entry name" value="ExeM_NucH_DNase"/>
    <property type="match status" value="1"/>
</dbReference>
<dbReference type="InterPro" id="IPR018511">
    <property type="entry name" value="Hemolysin-typ_Ca-bd_CS"/>
</dbReference>
<dbReference type="InterPro" id="IPR005135">
    <property type="entry name" value="Endo/exonuclease/phosphatase"/>
</dbReference>
<dbReference type="OrthoDB" id="9773411at2"/>
<keyword evidence="2" id="KW-0269">Exonuclease</keyword>
<dbReference type="PROSITE" id="PS00330">
    <property type="entry name" value="HEMOLYSIN_CALCIUM"/>
    <property type="match status" value="1"/>
</dbReference>
<dbReference type="Pfam" id="PF03372">
    <property type="entry name" value="Exo_endo_phos"/>
    <property type="match status" value="1"/>
</dbReference>
<dbReference type="InterPro" id="IPR011049">
    <property type="entry name" value="Serralysin-like_metalloprot_C"/>
</dbReference>
<dbReference type="AlphaFoldDB" id="A0A1H2V192"/>
<dbReference type="PRINTS" id="PR00313">
    <property type="entry name" value="CABNDNGRPT"/>
</dbReference>